<dbReference type="InterPro" id="IPR029237">
    <property type="entry name" value="Long_scorpion_toxin_alpha/beta"/>
</dbReference>
<evidence type="ECO:0000256" key="4">
    <source>
        <dbReference type="ARBA" id="ARBA00023157"/>
    </source>
</evidence>
<comment type="caution">
    <text evidence="5">Lacks conserved residue(s) required for the propagation of feature annotation.</text>
</comment>
<organism evidence="8">
    <name type="scientific">Megacormus gertschi</name>
    <dbReference type="NCBI Taxonomy" id="1843536"/>
    <lineage>
        <taxon>Eukaryota</taxon>
        <taxon>Metazoa</taxon>
        <taxon>Ecdysozoa</taxon>
        <taxon>Arthropoda</taxon>
        <taxon>Chelicerata</taxon>
        <taxon>Arachnida</taxon>
        <taxon>Scorpiones</taxon>
        <taxon>Iurida</taxon>
        <taxon>Chactoidea</taxon>
        <taxon>Euscorpiidae</taxon>
        <taxon>Megacorminae</taxon>
        <taxon>Megacormini</taxon>
        <taxon>Megacormus</taxon>
    </lineage>
</organism>
<evidence type="ECO:0000256" key="3">
    <source>
        <dbReference type="ARBA" id="ARBA00022656"/>
    </source>
</evidence>
<sequence length="97" mass="10469">MNAKLTALLFLALVVTASCGWINEKKVQDYLDKKLPNGIVKGAIKAVVHKVAKTEYGCAFNVGVAPSQCNDHCKSLGKKKGVCHGTKCKCDVELSYK</sequence>
<evidence type="ECO:0000256" key="2">
    <source>
        <dbReference type="ARBA" id="ARBA00022525"/>
    </source>
</evidence>
<keyword evidence="8" id="KW-0406">Ion transport</keyword>
<dbReference type="GO" id="GO:0034220">
    <property type="term" value="P:monoatomic ion transmembrane transport"/>
    <property type="evidence" value="ECO:0007669"/>
    <property type="project" value="UniProtKB-KW"/>
</dbReference>
<evidence type="ECO:0000256" key="6">
    <source>
        <dbReference type="SAM" id="SignalP"/>
    </source>
</evidence>
<proteinExistence type="predicted"/>
<evidence type="ECO:0000256" key="1">
    <source>
        <dbReference type="ARBA" id="ARBA00004613"/>
    </source>
</evidence>
<keyword evidence="8" id="KW-0407">Ion channel</keyword>
<comment type="subcellular location">
    <subcellularLocation>
        <location evidence="1">Secreted</location>
    </subcellularLocation>
</comment>
<keyword evidence="8" id="KW-0813">Transport</keyword>
<dbReference type="PROSITE" id="PS51257">
    <property type="entry name" value="PROKAR_LIPOPROTEIN"/>
    <property type="match status" value="1"/>
</dbReference>
<name>A0A224XBU0_9SCOR</name>
<dbReference type="GO" id="GO:0005576">
    <property type="term" value="C:extracellular region"/>
    <property type="evidence" value="ECO:0007669"/>
    <property type="project" value="UniProtKB-SubCell"/>
</dbReference>
<feature type="signal peptide" evidence="6">
    <location>
        <begin position="1"/>
        <end position="19"/>
    </location>
</feature>
<reference evidence="8" key="1">
    <citation type="submission" date="2016-10" db="EMBL/GenBank/DDBJ databases">
        <title>Venom proteomic and venom gland transcriptomic analyses of the scorpion Megacormus gertschi Diaz-Najera, 1966 (Scorpiones: Euscorpiidae: Megacorminae).</title>
        <authorList>
            <person name="Santibanez-Lopez C.E."/>
            <person name="Cid-Uribe J.I."/>
            <person name="Zamudio F.Z."/>
            <person name="Batista C.V."/>
            <person name="Ortiz E."/>
            <person name="Possani L.D."/>
        </authorList>
    </citation>
    <scope>NUCLEOTIDE SEQUENCE</scope>
    <source>
        <tissue evidence="8">Venom gland</tissue>
    </source>
</reference>
<dbReference type="EMBL" id="GFBG01000008">
    <property type="protein sequence ID" value="JAW07159.1"/>
    <property type="molecule type" value="Transcribed_RNA"/>
</dbReference>
<dbReference type="GO" id="GO:0090729">
    <property type="term" value="F:toxin activity"/>
    <property type="evidence" value="ECO:0007669"/>
    <property type="project" value="UniProtKB-UniRule"/>
</dbReference>
<keyword evidence="4" id="KW-1015">Disulfide bond</keyword>
<dbReference type="AlphaFoldDB" id="A0A224XBU0"/>
<dbReference type="SUPFAM" id="SSF57095">
    <property type="entry name" value="Scorpion toxin-like"/>
    <property type="match status" value="1"/>
</dbReference>
<keyword evidence="3 5" id="KW-0800">Toxin</keyword>
<evidence type="ECO:0000256" key="5">
    <source>
        <dbReference type="PROSITE-ProRule" id="PRU01209"/>
    </source>
</evidence>
<dbReference type="Gene3D" id="3.30.30.10">
    <property type="entry name" value="Knottin, scorpion toxin-like"/>
    <property type="match status" value="1"/>
</dbReference>
<evidence type="ECO:0000259" key="7">
    <source>
        <dbReference type="PROSITE" id="PS51862"/>
    </source>
</evidence>
<evidence type="ECO:0000313" key="8">
    <source>
        <dbReference type="EMBL" id="JAW07159.1"/>
    </source>
</evidence>
<feature type="chain" id="PRO_5013324942" evidence="6">
    <location>
        <begin position="20"/>
        <end position="97"/>
    </location>
</feature>
<dbReference type="Pfam" id="PF14866">
    <property type="entry name" value="Scorpion_toxin_alpha-beta"/>
    <property type="match status" value="1"/>
</dbReference>
<keyword evidence="2" id="KW-0964">Secreted</keyword>
<dbReference type="InterPro" id="IPR036574">
    <property type="entry name" value="Scorpion_toxin-like_sf"/>
</dbReference>
<keyword evidence="6" id="KW-0732">Signal</keyword>
<dbReference type="PROSITE" id="PS51862">
    <property type="entry name" value="BSPN_CSAB"/>
    <property type="match status" value="1"/>
</dbReference>
<accession>A0A224XBU0</accession>
<protein>
    <submittedName>
        <fullName evidence="8">Putative Sodium channel toxin</fullName>
    </submittedName>
</protein>
<feature type="domain" description="BetaSPN-type CS-alpha/beta" evidence="7">
    <location>
        <begin position="55"/>
        <end position="96"/>
    </location>
</feature>